<dbReference type="EMBL" id="BMMZ01000008">
    <property type="protein sequence ID" value="GGL70599.1"/>
    <property type="molecule type" value="Genomic_DNA"/>
</dbReference>
<protein>
    <submittedName>
        <fullName evidence="1">Transcriptional regulator</fullName>
    </submittedName>
</protein>
<evidence type="ECO:0000313" key="2">
    <source>
        <dbReference type="Proteomes" id="UP000613840"/>
    </source>
</evidence>
<sequence>MVNRRLRGAMLNAEITAARLAQLAEVDVKTVQRWLTEDRMPYPITRHRVARALGHEETYLWPALLADGLGGETEGVGGIWPTRTAISSETWHSLFGQAKRQIDILIYAGAFLIETLDLADVLRFKAGQGAAIRVLVGDPDSAALNARAEELELAWLPERCRTTATYLVRDVGAAAHVRSHGTTLYASQFRFDDTLLINTHVHGVWAAQSPVFRLECNESPVFQFYANTFDRVWALAGPVLRSDSGHRS</sequence>
<dbReference type="CDD" id="cd00093">
    <property type="entry name" value="HTH_XRE"/>
    <property type="match status" value="1"/>
</dbReference>
<proteinExistence type="predicted"/>
<dbReference type="RefSeq" id="WP_188896322.1">
    <property type="nucleotide sequence ID" value="NZ_BMMZ01000008.1"/>
</dbReference>
<dbReference type="InterPro" id="IPR001387">
    <property type="entry name" value="Cro/C1-type_HTH"/>
</dbReference>
<dbReference type="Gene3D" id="1.10.260.40">
    <property type="entry name" value="lambda repressor-like DNA-binding domains"/>
    <property type="match status" value="1"/>
</dbReference>
<dbReference type="AlphaFoldDB" id="A0A917SDT3"/>
<dbReference type="GO" id="GO:0003677">
    <property type="term" value="F:DNA binding"/>
    <property type="evidence" value="ECO:0007669"/>
    <property type="project" value="InterPro"/>
</dbReference>
<organism evidence="1 2">
    <name type="scientific">Microlunatus endophyticus</name>
    <dbReference type="NCBI Taxonomy" id="1716077"/>
    <lineage>
        <taxon>Bacteria</taxon>
        <taxon>Bacillati</taxon>
        <taxon>Actinomycetota</taxon>
        <taxon>Actinomycetes</taxon>
        <taxon>Propionibacteriales</taxon>
        <taxon>Propionibacteriaceae</taxon>
        <taxon>Microlunatus</taxon>
    </lineage>
</organism>
<reference evidence="1" key="1">
    <citation type="journal article" date="2014" name="Int. J. Syst. Evol. Microbiol.">
        <title>Complete genome sequence of Corynebacterium casei LMG S-19264T (=DSM 44701T), isolated from a smear-ripened cheese.</title>
        <authorList>
            <consortium name="US DOE Joint Genome Institute (JGI-PGF)"/>
            <person name="Walter F."/>
            <person name="Albersmeier A."/>
            <person name="Kalinowski J."/>
            <person name="Ruckert C."/>
        </authorList>
    </citation>
    <scope>NUCLEOTIDE SEQUENCE</scope>
    <source>
        <strain evidence="1">CGMCC 4.7306</strain>
    </source>
</reference>
<reference evidence="1" key="2">
    <citation type="submission" date="2020-09" db="EMBL/GenBank/DDBJ databases">
        <authorList>
            <person name="Sun Q."/>
            <person name="Zhou Y."/>
        </authorList>
    </citation>
    <scope>NUCLEOTIDE SEQUENCE</scope>
    <source>
        <strain evidence="1">CGMCC 4.7306</strain>
    </source>
</reference>
<comment type="caution">
    <text evidence="1">The sequence shown here is derived from an EMBL/GenBank/DDBJ whole genome shotgun (WGS) entry which is preliminary data.</text>
</comment>
<dbReference type="InterPro" id="IPR010982">
    <property type="entry name" value="Lambda_DNA-bd_dom_sf"/>
</dbReference>
<gene>
    <name evidence="1" type="ORF">GCM10011575_31330</name>
</gene>
<evidence type="ECO:0000313" key="1">
    <source>
        <dbReference type="EMBL" id="GGL70599.1"/>
    </source>
</evidence>
<keyword evidence="2" id="KW-1185">Reference proteome</keyword>
<dbReference type="Proteomes" id="UP000613840">
    <property type="component" value="Unassembled WGS sequence"/>
</dbReference>
<dbReference type="SUPFAM" id="SSF47413">
    <property type="entry name" value="lambda repressor-like DNA-binding domains"/>
    <property type="match status" value="1"/>
</dbReference>
<accession>A0A917SDT3</accession>
<name>A0A917SDT3_9ACTN</name>